<comment type="caution">
    <text evidence="1">The sequence shown here is derived from an EMBL/GenBank/DDBJ whole genome shotgun (WGS) entry which is preliminary data.</text>
</comment>
<accession>A0ABN8PBT8</accession>
<evidence type="ECO:0000313" key="2">
    <source>
        <dbReference type="Proteomes" id="UP001159405"/>
    </source>
</evidence>
<reference evidence="1 2" key="1">
    <citation type="submission" date="2022-05" db="EMBL/GenBank/DDBJ databases">
        <authorList>
            <consortium name="Genoscope - CEA"/>
            <person name="William W."/>
        </authorList>
    </citation>
    <scope>NUCLEOTIDE SEQUENCE [LARGE SCALE GENOMIC DNA]</scope>
</reference>
<sequence length="153" mass="17857">MGPGTHLEKRLARGDPGINRLDKIAKAHDIDYARAKNLKDKWMADRKMIAKIDKLPEDVANAKNIKQLWLIYFKSYKNKTNNCKTYNVNWISQRRNISNKINDYLVLKKNSSAMLVSLSSNNPTKVLNFAHHVLQEYQTELSPHDYSRRNWVT</sequence>
<gene>
    <name evidence="1" type="ORF">PLOB_00041247</name>
</gene>
<dbReference type="Proteomes" id="UP001159405">
    <property type="component" value="Unassembled WGS sequence"/>
</dbReference>
<keyword evidence="2" id="KW-1185">Reference proteome</keyword>
<dbReference type="EMBL" id="CALNXK010000064">
    <property type="protein sequence ID" value="CAH3140438.1"/>
    <property type="molecule type" value="Genomic_DNA"/>
</dbReference>
<organism evidence="1 2">
    <name type="scientific">Porites lobata</name>
    <dbReference type="NCBI Taxonomy" id="104759"/>
    <lineage>
        <taxon>Eukaryota</taxon>
        <taxon>Metazoa</taxon>
        <taxon>Cnidaria</taxon>
        <taxon>Anthozoa</taxon>
        <taxon>Hexacorallia</taxon>
        <taxon>Scleractinia</taxon>
        <taxon>Fungiina</taxon>
        <taxon>Poritidae</taxon>
        <taxon>Porites</taxon>
    </lineage>
</organism>
<proteinExistence type="predicted"/>
<evidence type="ECO:0000313" key="1">
    <source>
        <dbReference type="EMBL" id="CAH3140438.1"/>
    </source>
</evidence>
<name>A0ABN8PBT8_9CNID</name>
<protein>
    <submittedName>
        <fullName evidence="1">Uncharacterized protein</fullName>
    </submittedName>
</protein>